<evidence type="ECO:0000313" key="1">
    <source>
        <dbReference type="EMBL" id="KAH7919530.1"/>
    </source>
</evidence>
<sequence>MSQNDNSTTKPVFTGSCASDTRSSFTPVESPVYVFPSMSYASKPKENDGATPSTFHAARHVCNPSSHHTYDYSDAPTPVLAFDGDTAEDTFDATRTEELLYDPMSASTQSLPATILPELVQPFESPSRQPGENGGEEETKVAGQLLQDTSDEIMAGFRRSDGRYSAVAKGKWKARPEVDSPAVDSVEGKEKEPDVPGVSRRYAADSTNGWVTHNEPILKEYADRQVSPPLGRRVNVSLNNPSQFIEGSLQLLVNRNNEPANDDTSRQLRPQLLENFTDVHRWAEEYFRARLGMGVHSVGHDVPVLLTIIANNFYEAHMYLTDRICEAAIRNMRTRGGASLDVEDFAFGFDLSLSQEMPFVVESSSRIRDTIEQHRPRSPVDIPPPQSTTTRSGRQSKMSKQARAAAKEDHEKQTKAKQREREKQKKQAEEGQQQNQVTPVQVARRARARGRAQSTPDPPVTASSTAGAVLRTPSAAVYHTPNHGLSGEQDPGIIPQLVPGMICHACGRVVPHSAEDVTSLPGTTSGSHPSRSQRNTSRQTPTSNLSLPPLNAEPLASTTQTPASPRLPELRLHFRAAQTSSLSTPSLLPAFDETTETEVTQIPRLRIVLPKLNKGSIESSQTGIGGNGDRFAIIDAPAAACRFQGAQPPLSIGKGERGSERGARRHTRGGQDRGGARGDIGATGFSRADDDASPQEFSPINANASEGTPFCAAAASTEPRGAPDSDQPSGVMVGGTSDRAIRDMGVITVANGSRRNVQTRQTKKRKLGLEDELV</sequence>
<protein>
    <submittedName>
        <fullName evidence="1">Uncharacterized protein</fullName>
    </submittedName>
</protein>
<dbReference type="EMBL" id="MU266652">
    <property type="protein sequence ID" value="KAH7919530.1"/>
    <property type="molecule type" value="Genomic_DNA"/>
</dbReference>
<name>A0ACB8B192_9AGAM</name>
<gene>
    <name evidence="1" type="ORF">BV22DRAFT_1040809</name>
</gene>
<reference evidence="1" key="1">
    <citation type="journal article" date="2021" name="New Phytol.">
        <title>Evolutionary innovations through gain and loss of genes in the ectomycorrhizal Boletales.</title>
        <authorList>
            <person name="Wu G."/>
            <person name="Miyauchi S."/>
            <person name="Morin E."/>
            <person name="Kuo A."/>
            <person name="Drula E."/>
            <person name="Varga T."/>
            <person name="Kohler A."/>
            <person name="Feng B."/>
            <person name="Cao Y."/>
            <person name="Lipzen A."/>
            <person name="Daum C."/>
            <person name="Hundley H."/>
            <person name="Pangilinan J."/>
            <person name="Johnson J."/>
            <person name="Barry K."/>
            <person name="LaButti K."/>
            <person name="Ng V."/>
            <person name="Ahrendt S."/>
            <person name="Min B."/>
            <person name="Choi I.G."/>
            <person name="Park H."/>
            <person name="Plett J.M."/>
            <person name="Magnuson J."/>
            <person name="Spatafora J.W."/>
            <person name="Nagy L.G."/>
            <person name="Henrissat B."/>
            <person name="Grigoriev I.V."/>
            <person name="Yang Z.L."/>
            <person name="Xu J."/>
            <person name="Martin F.M."/>
        </authorList>
    </citation>
    <scope>NUCLEOTIDE SEQUENCE</scope>
    <source>
        <strain evidence="1">KUC20120723A-06</strain>
    </source>
</reference>
<dbReference type="Proteomes" id="UP000790709">
    <property type="component" value="Unassembled WGS sequence"/>
</dbReference>
<evidence type="ECO:0000313" key="2">
    <source>
        <dbReference type="Proteomes" id="UP000790709"/>
    </source>
</evidence>
<organism evidence="1 2">
    <name type="scientific">Leucogyrophana mollusca</name>
    <dbReference type="NCBI Taxonomy" id="85980"/>
    <lineage>
        <taxon>Eukaryota</taxon>
        <taxon>Fungi</taxon>
        <taxon>Dikarya</taxon>
        <taxon>Basidiomycota</taxon>
        <taxon>Agaricomycotina</taxon>
        <taxon>Agaricomycetes</taxon>
        <taxon>Agaricomycetidae</taxon>
        <taxon>Boletales</taxon>
        <taxon>Boletales incertae sedis</taxon>
        <taxon>Leucogyrophana</taxon>
    </lineage>
</organism>
<comment type="caution">
    <text evidence="1">The sequence shown here is derived from an EMBL/GenBank/DDBJ whole genome shotgun (WGS) entry which is preliminary data.</text>
</comment>
<keyword evidence="2" id="KW-1185">Reference proteome</keyword>
<proteinExistence type="predicted"/>
<accession>A0ACB8B192</accession>